<reference evidence="5 6" key="1">
    <citation type="submission" date="2019-07" db="EMBL/GenBank/DDBJ databases">
        <title>R&amp;d 2014.</title>
        <authorList>
            <person name="Klenk H.-P."/>
        </authorList>
    </citation>
    <scope>NUCLEOTIDE SEQUENCE [LARGE SCALE GENOMIC DNA]</scope>
    <source>
        <strain evidence="5 6">DSM 43194</strain>
    </source>
</reference>
<evidence type="ECO:0000313" key="5">
    <source>
        <dbReference type="EMBL" id="TWH18818.1"/>
    </source>
</evidence>
<dbReference type="PANTHER" id="PTHR30483">
    <property type="entry name" value="LEUCINE-SPECIFIC-BINDING PROTEIN"/>
    <property type="match status" value="1"/>
</dbReference>
<dbReference type="AlphaFoldDB" id="A0A660C5P7"/>
<evidence type="ECO:0000256" key="3">
    <source>
        <dbReference type="SAM" id="SignalP"/>
    </source>
</evidence>
<comment type="caution">
    <text evidence="5">The sequence shown here is derived from an EMBL/GenBank/DDBJ whole genome shotgun (WGS) entry which is preliminary data.</text>
</comment>
<dbReference type="SUPFAM" id="SSF53822">
    <property type="entry name" value="Periplasmic binding protein-like I"/>
    <property type="match status" value="1"/>
</dbReference>
<dbReference type="OrthoDB" id="7337537at2"/>
<dbReference type="CDD" id="cd06336">
    <property type="entry name" value="PBP1_ABC_ligand_binding-like"/>
    <property type="match status" value="1"/>
</dbReference>
<evidence type="ECO:0000259" key="4">
    <source>
        <dbReference type="Pfam" id="PF13458"/>
    </source>
</evidence>
<proteinExistence type="inferred from homology"/>
<keyword evidence="6" id="KW-1185">Reference proteome</keyword>
<evidence type="ECO:0000313" key="6">
    <source>
        <dbReference type="Proteomes" id="UP000317303"/>
    </source>
</evidence>
<dbReference type="Pfam" id="PF13458">
    <property type="entry name" value="Peripla_BP_6"/>
    <property type="match status" value="1"/>
</dbReference>
<feature type="signal peptide" evidence="3">
    <location>
        <begin position="1"/>
        <end position="26"/>
    </location>
</feature>
<gene>
    <name evidence="5" type="ORF">JD82_00639</name>
</gene>
<comment type="similarity">
    <text evidence="1">Belongs to the leucine-binding protein family.</text>
</comment>
<dbReference type="PROSITE" id="PS51257">
    <property type="entry name" value="PROKAR_LIPOPROTEIN"/>
    <property type="match status" value="1"/>
</dbReference>
<dbReference type="EMBL" id="VLJV01000001">
    <property type="protein sequence ID" value="TWH18818.1"/>
    <property type="molecule type" value="Genomic_DNA"/>
</dbReference>
<feature type="chain" id="PRO_5024942081" evidence="3">
    <location>
        <begin position="27"/>
        <end position="401"/>
    </location>
</feature>
<evidence type="ECO:0000256" key="1">
    <source>
        <dbReference type="ARBA" id="ARBA00010062"/>
    </source>
</evidence>
<dbReference type="RefSeq" id="WP_030531907.1">
    <property type="nucleotide sequence ID" value="NZ_JOIJ01000006.1"/>
</dbReference>
<organism evidence="5 6">
    <name type="scientific">Prauserella rugosa</name>
    <dbReference type="NCBI Taxonomy" id="43354"/>
    <lineage>
        <taxon>Bacteria</taxon>
        <taxon>Bacillati</taxon>
        <taxon>Actinomycetota</taxon>
        <taxon>Actinomycetes</taxon>
        <taxon>Pseudonocardiales</taxon>
        <taxon>Pseudonocardiaceae</taxon>
        <taxon>Prauserella</taxon>
    </lineage>
</organism>
<keyword evidence="2 3" id="KW-0732">Signal</keyword>
<dbReference type="InterPro" id="IPR051010">
    <property type="entry name" value="BCAA_transport"/>
</dbReference>
<dbReference type="Gene3D" id="3.40.50.2300">
    <property type="match status" value="2"/>
</dbReference>
<accession>A0A660C5P7</accession>
<protein>
    <submittedName>
        <fullName evidence="5">Amino acid/amide ABC transporter substrate-binding protein, HAAT family (TC 3.A.1.4.-)</fullName>
    </submittedName>
</protein>
<dbReference type="InterPro" id="IPR028081">
    <property type="entry name" value="Leu-bd"/>
</dbReference>
<name>A0A660C5P7_9PSEU</name>
<feature type="domain" description="Leucine-binding protein" evidence="4">
    <location>
        <begin position="38"/>
        <end position="360"/>
    </location>
</feature>
<dbReference type="PANTHER" id="PTHR30483:SF6">
    <property type="entry name" value="PERIPLASMIC BINDING PROTEIN OF ABC TRANSPORTER FOR NATURAL AMINO ACIDS"/>
    <property type="match status" value="1"/>
</dbReference>
<evidence type="ECO:0000256" key="2">
    <source>
        <dbReference type="ARBA" id="ARBA00022729"/>
    </source>
</evidence>
<dbReference type="InterPro" id="IPR028082">
    <property type="entry name" value="Peripla_BP_I"/>
</dbReference>
<dbReference type="Proteomes" id="UP000317303">
    <property type="component" value="Unassembled WGS sequence"/>
</dbReference>
<sequence length="401" mass="43100">MATTPTRRVRTVVTATACTGVLLAAAACGGAGGSDSDTIVIGYSGPLSGGAAAYGKNIQDGLRLAIDDLNQRGVTVDGQEYRVELKSLDDQYAPDVAATNAQRLAEQDDAAVVFIPHAGGIQAAQELNSSRTEFLLGAYSSDPKIVDQGNELTMMIPPSFQSYVAPFVDKLMEGDAQKLGLLGTSSEYGQEWTALVSEEWRKKGGQVLGDNSVDYSTVSDFAGPVSRTLADQPDVIFIGGPSQPTALIVEEARKQGYDGSFLVMDQAKFEEMEEFTDPKNLNDAIGVKPARDYDDPGTQDLVDLYAEKVTKERPLTSEVALNYQAAAIVVSAMRQAGTIEDSRAIREALPEAIGEVDDHFHVTGFPTEITDAGHLRNMDLEAAYRTPQGEYEYLPIDQPDE</sequence>